<dbReference type="Gene3D" id="3.30.40.10">
    <property type="entry name" value="Zinc/RING finger domain, C3HC4 (zinc finger)"/>
    <property type="match status" value="1"/>
</dbReference>
<dbReference type="PROSITE" id="PS00518">
    <property type="entry name" value="ZF_RING_1"/>
    <property type="match status" value="1"/>
</dbReference>
<evidence type="ECO:0000256" key="6">
    <source>
        <dbReference type="PROSITE-ProRule" id="PRU00024"/>
    </source>
</evidence>
<evidence type="ECO:0000256" key="4">
    <source>
        <dbReference type="ARBA" id="ARBA00022771"/>
    </source>
</evidence>
<dbReference type="InterPro" id="IPR000315">
    <property type="entry name" value="Znf_B-box"/>
</dbReference>
<evidence type="ECO:0000256" key="5">
    <source>
        <dbReference type="ARBA" id="ARBA00022833"/>
    </source>
</evidence>
<accession>A0AAE0SV70</accession>
<feature type="domain" description="B box-type" evidence="9">
    <location>
        <begin position="93"/>
        <end position="143"/>
    </location>
</feature>
<dbReference type="EMBL" id="JAEAOA010000266">
    <property type="protein sequence ID" value="KAK3598716.1"/>
    <property type="molecule type" value="Genomic_DNA"/>
</dbReference>
<reference evidence="10" key="1">
    <citation type="journal article" date="2021" name="Genome Biol. Evol.">
        <title>A High-Quality Reference Genome for a Parasitic Bivalve with Doubly Uniparental Inheritance (Bivalvia: Unionida).</title>
        <authorList>
            <person name="Smith C.H."/>
        </authorList>
    </citation>
    <scope>NUCLEOTIDE SEQUENCE</scope>
    <source>
        <strain evidence="10">CHS0354</strain>
    </source>
</reference>
<dbReference type="PROSITE" id="PS50119">
    <property type="entry name" value="ZF_BBOX"/>
    <property type="match status" value="1"/>
</dbReference>
<keyword evidence="3" id="KW-0677">Repeat</keyword>
<dbReference type="InterPro" id="IPR011042">
    <property type="entry name" value="6-blade_b-propeller_TolB-like"/>
</dbReference>
<comment type="caution">
    <text evidence="10">The sequence shown here is derived from an EMBL/GenBank/DDBJ whole genome shotgun (WGS) entry which is preliminary data.</text>
</comment>
<dbReference type="GO" id="GO:0008270">
    <property type="term" value="F:zinc ion binding"/>
    <property type="evidence" value="ECO:0007669"/>
    <property type="project" value="UniProtKB-KW"/>
</dbReference>
<dbReference type="AlphaFoldDB" id="A0AAE0SV70"/>
<sequence length="652" mass="74041">MAAANEYAEDGLICPICFGVFSVPRQLPCAHNFCESCLQSLIKTEKDDELSYIECPICKEAAHPYIKDKPLKEWVSQFPVNAVIQSLLPTQSKFDRLCDACKSEHISKMAEGLCVVCEEAMCGDCLQVHRKQKMTRSHSFVTIKELPCNPQDVMIFAEGFTCSNHDGEDIKYHCKEHSVACCGTCFFVSHKSCTRVSDLREDLPSLLQEITPDHILDELKNVEHHLKTFSEKNETNIFDLKSRLNAIYKQLGEIRSKFNAVLDDIEKKVKMEGNKIYEEEFRRKQDENNECLSLQHAVRNSHFLLQKYNKYGTNLQKFIMSQRMTLQLSSYYTRIRTKYDKTKMVSIQLEVTSLMDSLISLPLHDVCKLVSETSSESLPIPSLWKPAKDCQVVKADVVDITISGGKIPFYNGIAALPDGKKILVDYSGQCILLSPSYQFITRCTVTGQVWDICVLENQEVAVTMWDQNKIQILSVKDDVICAERTIIMRHRCFGITAAGKRQIIVTGSCGMNKYYWSTISMDGEVESFHEFDCPSGSFNYIALDKIKSRVYITLPGNDSLVCFDSDGRKYFTYGPKNLKRPRGVALDRDGNIYVLGFDSNNIHQLSPDGSVLQVITFGVPQKPLKVCFDESKDTFFVTSESDGKKLHVYQLR</sequence>
<gene>
    <name evidence="10" type="ORF">CHS0354_003277</name>
</gene>
<organism evidence="10 11">
    <name type="scientific">Potamilus streckersoni</name>
    <dbReference type="NCBI Taxonomy" id="2493646"/>
    <lineage>
        <taxon>Eukaryota</taxon>
        <taxon>Metazoa</taxon>
        <taxon>Spiralia</taxon>
        <taxon>Lophotrochozoa</taxon>
        <taxon>Mollusca</taxon>
        <taxon>Bivalvia</taxon>
        <taxon>Autobranchia</taxon>
        <taxon>Heteroconchia</taxon>
        <taxon>Palaeoheterodonta</taxon>
        <taxon>Unionida</taxon>
        <taxon>Unionoidea</taxon>
        <taxon>Unionidae</taxon>
        <taxon>Ambleminae</taxon>
        <taxon>Lampsilini</taxon>
        <taxon>Potamilus</taxon>
    </lineage>
</organism>
<dbReference type="Pfam" id="PF13445">
    <property type="entry name" value="zf-RING_UBOX"/>
    <property type="match status" value="1"/>
</dbReference>
<evidence type="ECO:0000259" key="8">
    <source>
        <dbReference type="PROSITE" id="PS50089"/>
    </source>
</evidence>
<evidence type="ECO:0000313" key="10">
    <source>
        <dbReference type="EMBL" id="KAK3598716.1"/>
    </source>
</evidence>
<evidence type="ECO:0000256" key="3">
    <source>
        <dbReference type="ARBA" id="ARBA00022737"/>
    </source>
</evidence>
<dbReference type="PANTHER" id="PTHR25462:SF296">
    <property type="entry name" value="MEIOTIC P26, ISOFORM F"/>
    <property type="match status" value="1"/>
</dbReference>
<dbReference type="Proteomes" id="UP001195483">
    <property type="component" value="Unassembled WGS sequence"/>
</dbReference>
<dbReference type="InterPro" id="IPR001258">
    <property type="entry name" value="NHL_repeat"/>
</dbReference>
<evidence type="ECO:0000256" key="2">
    <source>
        <dbReference type="ARBA" id="ARBA00022723"/>
    </source>
</evidence>
<name>A0AAE0SV70_9BIVA</name>
<evidence type="ECO:0000256" key="1">
    <source>
        <dbReference type="ARBA" id="ARBA00022553"/>
    </source>
</evidence>
<dbReference type="SMART" id="SM00336">
    <property type="entry name" value="BBOX"/>
    <property type="match status" value="2"/>
</dbReference>
<dbReference type="Pfam" id="PF08450">
    <property type="entry name" value="SGL"/>
    <property type="match status" value="1"/>
</dbReference>
<dbReference type="SUPFAM" id="SSF101898">
    <property type="entry name" value="NHL repeat"/>
    <property type="match status" value="1"/>
</dbReference>
<feature type="repeat" description="NHL" evidence="7">
    <location>
        <begin position="567"/>
        <end position="608"/>
    </location>
</feature>
<dbReference type="PROSITE" id="PS50089">
    <property type="entry name" value="ZF_RING_2"/>
    <property type="match status" value="1"/>
</dbReference>
<proteinExistence type="predicted"/>
<evidence type="ECO:0000256" key="7">
    <source>
        <dbReference type="PROSITE-ProRule" id="PRU00504"/>
    </source>
</evidence>
<reference evidence="10" key="3">
    <citation type="submission" date="2023-05" db="EMBL/GenBank/DDBJ databases">
        <authorList>
            <person name="Smith C.H."/>
        </authorList>
    </citation>
    <scope>NUCLEOTIDE SEQUENCE</scope>
    <source>
        <strain evidence="10">CHS0354</strain>
        <tissue evidence="10">Mantle</tissue>
    </source>
</reference>
<keyword evidence="11" id="KW-1185">Reference proteome</keyword>
<reference evidence="10" key="2">
    <citation type="journal article" date="2021" name="Genome Biol. Evol.">
        <title>Developing a high-quality reference genome for a parasitic bivalve with doubly uniparental inheritance (Bivalvia: Unionida).</title>
        <authorList>
            <person name="Smith C.H."/>
        </authorList>
    </citation>
    <scope>NUCLEOTIDE SEQUENCE</scope>
    <source>
        <strain evidence="10">CHS0354</strain>
        <tissue evidence="10">Mantle</tissue>
    </source>
</reference>
<protein>
    <submittedName>
        <fullName evidence="10">Uncharacterized protein</fullName>
    </submittedName>
</protein>
<dbReference type="InterPro" id="IPR047153">
    <property type="entry name" value="TRIM45/56/19-like"/>
</dbReference>
<dbReference type="SMART" id="SM00184">
    <property type="entry name" value="RING"/>
    <property type="match status" value="1"/>
</dbReference>
<keyword evidence="1" id="KW-0597">Phosphoprotein</keyword>
<evidence type="ECO:0000259" key="9">
    <source>
        <dbReference type="PROSITE" id="PS50119"/>
    </source>
</evidence>
<feature type="domain" description="RING-type" evidence="8">
    <location>
        <begin position="14"/>
        <end position="59"/>
    </location>
</feature>
<dbReference type="InterPro" id="IPR013658">
    <property type="entry name" value="SGL"/>
</dbReference>
<dbReference type="InterPro" id="IPR017907">
    <property type="entry name" value="Znf_RING_CS"/>
</dbReference>
<evidence type="ECO:0000313" key="11">
    <source>
        <dbReference type="Proteomes" id="UP001195483"/>
    </source>
</evidence>
<dbReference type="Gene3D" id="2.120.10.30">
    <property type="entry name" value="TolB, C-terminal domain"/>
    <property type="match status" value="1"/>
</dbReference>
<keyword evidence="5" id="KW-0862">Zinc</keyword>
<dbReference type="PROSITE" id="PS51125">
    <property type="entry name" value="NHL"/>
    <property type="match status" value="1"/>
</dbReference>
<dbReference type="InterPro" id="IPR027370">
    <property type="entry name" value="Znf-RING_euk"/>
</dbReference>
<dbReference type="PANTHER" id="PTHR25462">
    <property type="entry name" value="BONUS, ISOFORM C-RELATED"/>
    <property type="match status" value="1"/>
</dbReference>
<keyword evidence="4 6" id="KW-0863">Zinc-finger</keyword>
<keyword evidence="2" id="KW-0479">Metal-binding</keyword>
<dbReference type="SUPFAM" id="SSF57850">
    <property type="entry name" value="RING/U-box"/>
    <property type="match status" value="1"/>
</dbReference>
<dbReference type="Gene3D" id="3.30.160.60">
    <property type="entry name" value="Classic Zinc Finger"/>
    <property type="match status" value="1"/>
</dbReference>
<dbReference type="InterPro" id="IPR013083">
    <property type="entry name" value="Znf_RING/FYVE/PHD"/>
</dbReference>
<dbReference type="InterPro" id="IPR001841">
    <property type="entry name" value="Znf_RING"/>
</dbReference>